<sequence length="181" mass="20218">MTSIVELKYALKLSFMNIISIYKGFAKSSEGSFSNFNKRIGYCDCFTYPGSHECSETRVRTAGCDVYDVSLWDFICVHRGVSYPGVYSIYDSRHKSVHVPRVHVLGSACGTIRSNPHSSKVVTLWKPRRTLRGRGQISGPRFRRYRGRDSAGIGAEIQQVLEGGWTPPLAQLALSQVAITH</sequence>
<reference evidence="1" key="1">
    <citation type="submission" date="2017-05" db="UniProtKB">
        <authorList>
            <consortium name="EnsemblMetazoa"/>
        </authorList>
    </citation>
    <scope>IDENTIFICATION</scope>
</reference>
<dbReference type="AlphaFoldDB" id="A0A1X7SE68"/>
<dbReference type="EnsemblMetazoa" id="Aqu2.1.00352_001">
    <property type="protein sequence ID" value="Aqu2.1.00352_001"/>
    <property type="gene ID" value="Aqu2.1.00352"/>
</dbReference>
<protein>
    <submittedName>
        <fullName evidence="1">Uncharacterized protein</fullName>
    </submittedName>
</protein>
<dbReference type="InParanoid" id="A0A1X7SE68"/>
<accession>A0A1X7SE68</accession>
<organism evidence="1">
    <name type="scientific">Amphimedon queenslandica</name>
    <name type="common">Sponge</name>
    <dbReference type="NCBI Taxonomy" id="400682"/>
    <lineage>
        <taxon>Eukaryota</taxon>
        <taxon>Metazoa</taxon>
        <taxon>Porifera</taxon>
        <taxon>Demospongiae</taxon>
        <taxon>Heteroscleromorpha</taxon>
        <taxon>Haplosclerida</taxon>
        <taxon>Niphatidae</taxon>
        <taxon>Amphimedon</taxon>
    </lineage>
</organism>
<name>A0A1X7SE68_AMPQE</name>
<evidence type="ECO:0000313" key="1">
    <source>
        <dbReference type="EnsemblMetazoa" id="Aqu2.1.00352_001"/>
    </source>
</evidence>
<proteinExistence type="predicted"/>